<evidence type="ECO:0000256" key="5">
    <source>
        <dbReference type="ARBA" id="ARBA00023136"/>
    </source>
</evidence>
<dbReference type="InterPro" id="IPR008952">
    <property type="entry name" value="Tetraspanin_EC2_sf"/>
</dbReference>
<accession>A0AAE1Z9L8</accession>
<organism evidence="8 9">
    <name type="scientific">Schistosoma mekongi</name>
    <name type="common">Parasitic worm</name>
    <dbReference type="NCBI Taxonomy" id="38744"/>
    <lineage>
        <taxon>Eukaryota</taxon>
        <taxon>Metazoa</taxon>
        <taxon>Spiralia</taxon>
        <taxon>Lophotrochozoa</taxon>
        <taxon>Platyhelminthes</taxon>
        <taxon>Trematoda</taxon>
        <taxon>Digenea</taxon>
        <taxon>Strigeidida</taxon>
        <taxon>Schistosomatoidea</taxon>
        <taxon>Schistosomatidae</taxon>
        <taxon>Schistosoma</taxon>
    </lineage>
</organism>
<evidence type="ECO:0000256" key="1">
    <source>
        <dbReference type="ARBA" id="ARBA00004141"/>
    </source>
</evidence>
<protein>
    <recommendedName>
        <fullName evidence="7">Tetraspanin</fullName>
    </recommendedName>
</protein>
<dbReference type="Gene3D" id="1.10.1450.10">
    <property type="entry name" value="Tetraspanin"/>
    <property type="match status" value="1"/>
</dbReference>
<dbReference type="SUPFAM" id="SSF48652">
    <property type="entry name" value="Tetraspanin"/>
    <property type="match status" value="1"/>
</dbReference>
<evidence type="ECO:0000256" key="7">
    <source>
        <dbReference type="RuleBase" id="RU361218"/>
    </source>
</evidence>
<dbReference type="AlphaFoldDB" id="A0AAE1Z9L8"/>
<evidence type="ECO:0000256" key="4">
    <source>
        <dbReference type="ARBA" id="ARBA00022989"/>
    </source>
</evidence>
<dbReference type="PRINTS" id="PR00259">
    <property type="entry name" value="TMFOUR"/>
</dbReference>
<name>A0AAE1Z9L8_SCHME</name>
<proteinExistence type="inferred from homology"/>
<keyword evidence="9" id="KW-1185">Reference proteome</keyword>
<feature type="transmembrane region" description="Helical" evidence="7">
    <location>
        <begin position="54"/>
        <end position="76"/>
    </location>
</feature>
<evidence type="ECO:0000256" key="6">
    <source>
        <dbReference type="PIRSR" id="PIRSR002419-1"/>
    </source>
</evidence>
<feature type="transmembrane region" description="Helical" evidence="7">
    <location>
        <begin position="13"/>
        <end position="42"/>
    </location>
</feature>
<feature type="disulfide bond" evidence="6">
    <location>
        <begin position="156"/>
        <end position="173"/>
    </location>
</feature>
<feature type="transmembrane region" description="Helical" evidence="7">
    <location>
        <begin position="196"/>
        <end position="220"/>
    </location>
</feature>
<dbReference type="InterPro" id="IPR018499">
    <property type="entry name" value="Tetraspanin/Peripherin"/>
</dbReference>
<feature type="transmembrane region" description="Helical" evidence="7">
    <location>
        <begin position="88"/>
        <end position="109"/>
    </location>
</feature>
<keyword evidence="6" id="KW-1015">Disulfide bond</keyword>
<dbReference type="PIRSF" id="PIRSF002419">
    <property type="entry name" value="Tetraspanin"/>
    <property type="match status" value="1"/>
</dbReference>
<dbReference type="Proteomes" id="UP001292079">
    <property type="component" value="Unassembled WGS sequence"/>
</dbReference>
<dbReference type="PANTHER" id="PTHR19282">
    <property type="entry name" value="TETRASPANIN"/>
    <property type="match status" value="1"/>
</dbReference>
<comment type="caution">
    <text evidence="8">The sequence shown here is derived from an EMBL/GenBank/DDBJ whole genome shotgun (WGS) entry which is preliminary data.</text>
</comment>
<dbReference type="PANTHER" id="PTHR19282:SF417">
    <property type="entry name" value="TETRASPANIN TSPA-RELATED"/>
    <property type="match status" value="1"/>
</dbReference>
<sequence>VVSYSLMLLWNKWIIYCLIIFNAFYWITGCIVLSVGIYEIIYSEYYFLREKYDLNLFTSSYVACTCGILILISSPFGWAGILSKLRCISVLFCIILIFNGICLFACGIWSSKYSENIHSELDQMFDNLVKNYDEKRLMVNDETKFFNYIQYKFDCCGKLSVDDFSNRKPIISCGMKASEKKGCLTKLIGIVKSGNFRISIVCICIAIWQFFGIIICSFFTCSNRNQHRYDCDYQQSNNRQRTLTYQQ</sequence>
<reference evidence="8" key="1">
    <citation type="submission" date="2022-04" db="EMBL/GenBank/DDBJ databases">
        <authorList>
            <person name="Xu L."/>
            <person name="Lv Z."/>
        </authorList>
    </citation>
    <scope>NUCLEOTIDE SEQUENCE</scope>
    <source>
        <strain evidence="8">LV_2022a</strain>
    </source>
</reference>
<reference evidence="8" key="2">
    <citation type="journal article" date="2023" name="Infect Dis Poverty">
        <title>Chromosome-scale genome of the human blood fluke Schistosoma mekongi and its implications for public health.</title>
        <authorList>
            <person name="Zhou M."/>
            <person name="Xu L."/>
            <person name="Xu D."/>
            <person name="Chen W."/>
            <person name="Khan J."/>
            <person name="Hu Y."/>
            <person name="Huang H."/>
            <person name="Wei H."/>
            <person name="Zhang Y."/>
            <person name="Chusongsang P."/>
            <person name="Tanasarnprasert K."/>
            <person name="Hu X."/>
            <person name="Limpanont Y."/>
            <person name="Lv Z."/>
        </authorList>
    </citation>
    <scope>NUCLEOTIDE SEQUENCE</scope>
    <source>
        <strain evidence="8">LV_2022a</strain>
    </source>
</reference>
<feature type="disulfide bond" evidence="6">
    <location>
        <begin position="155"/>
        <end position="183"/>
    </location>
</feature>
<dbReference type="GO" id="GO:0016020">
    <property type="term" value="C:membrane"/>
    <property type="evidence" value="ECO:0007669"/>
    <property type="project" value="UniProtKB-SubCell"/>
</dbReference>
<keyword evidence="4 7" id="KW-1133">Transmembrane helix</keyword>
<evidence type="ECO:0000313" key="8">
    <source>
        <dbReference type="EMBL" id="KAK4469802.1"/>
    </source>
</evidence>
<comment type="similarity">
    <text evidence="2 7">Belongs to the tetraspanin (TM4SF) family.</text>
</comment>
<dbReference type="EMBL" id="JALJAT010000005">
    <property type="protein sequence ID" value="KAK4469802.1"/>
    <property type="molecule type" value="Genomic_DNA"/>
</dbReference>
<feature type="non-terminal residue" evidence="8">
    <location>
        <position position="1"/>
    </location>
</feature>
<keyword evidence="3 7" id="KW-0812">Transmembrane</keyword>
<evidence type="ECO:0000256" key="3">
    <source>
        <dbReference type="ARBA" id="ARBA00022692"/>
    </source>
</evidence>
<evidence type="ECO:0000256" key="2">
    <source>
        <dbReference type="ARBA" id="ARBA00006840"/>
    </source>
</evidence>
<dbReference type="Pfam" id="PF00335">
    <property type="entry name" value="Tetraspanin"/>
    <property type="match status" value="1"/>
</dbReference>
<dbReference type="InterPro" id="IPR000301">
    <property type="entry name" value="Tetraspanin_animals"/>
</dbReference>
<comment type="subcellular location">
    <subcellularLocation>
        <location evidence="1 7">Membrane</location>
        <topology evidence="1 7">Multi-pass membrane protein</topology>
    </subcellularLocation>
</comment>
<evidence type="ECO:0000313" key="9">
    <source>
        <dbReference type="Proteomes" id="UP001292079"/>
    </source>
</evidence>
<keyword evidence="5 7" id="KW-0472">Membrane</keyword>
<gene>
    <name evidence="8" type="ORF">MN116_007317</name>
</gene>